<dbReference type="OrthoDB" id="49399at2759"/>
<feature type="non-terminal residue" evidence="2">
    <location>
        <position position="242"/>
    </location>
</feature>
<dbReference type="EMBL" id="KV784361">
    <property type="protein sequence ID" value="OEU13989.1"/>
    <property type="molecule type" value="Genomic_DNA"/>
</dbReference>
<feature type="region of interest" description="Disordered" evidence="1">
    <location>
        <begin position="79"/>
        <end position="104"/>
    </location>
</feature>
<dbReference type="InParanoid" id="A0A1E7F778"/>
<evidence type="ECO:0000313" key="3">
    <source>
        <dbReference type="Proteomes" id="UP000095751"/>
    </source>
</evidence>
<dbReference type="Proteomes" id="UP000095751">
    <property type="component" value="Unassembled WGS sequence"/>
</dbReference>
<dbReference type="KEGG" id="fcy:FRACYDRAFT_269986"/>
<evidence type="ECO:0000256" key="1">
    <source>
        <dbReference type="SAM" id="MobiDB-lite"/>
    </source>
</evidence>
<evidence type="ECO:0000313" key="2">
    <source>
        <dbReference type="EMBL" id="OEU13989.1"/>
    </source>
</evidence>
<name>A0A1E7F778_9STRA</name>
<keyword evidence="3" id="KW-1185">Reference proteome</keyword>
<gene>
    <name evidence="2" type="ORF">FRACYDRAFT_269986</name>
</gene>
<feature type="compositionally biased region" description="Low complexity" evidence="1">
    <location>
        <begin position="83"/>
        <end position="98"/>
    </location>
</feature>
<accession>A0A1E7F778</accession>
<sequence length="242" mass="27687">MMEEDLLQEMIRDRELSITFSKKKISDQDEKDIRLRKQQIAIGLTVATNREEYRTELAALRQKYGEYLRQYHDTKDALDTKRQQQQNGGQQQQQQNGGSTTKAPGLHVYSEIMNAVDTKASSGNAASAAAMAGTDSSSNYVVRMQSQLCKAMHGMGIMETQLQLTRKQTELYKKKSKDVTTDMVEEKSQVELKIVNELIIADTSRQEVETKHKTQHDSFFKEKYDLLEKIERQNEQAAANNE</sequence>
<proteinExistence type="predicted"/>
<reference evidence="2 3" key="1">
    <citation type="submission" date="2016-09" db="EMBL/GenBank/DDBJ databases">
        <title>Extensive genetic diversity and differential bi-allelic expression allows diatom success in the polar Southern Ocean.</title>
        <authorList>
            <consortium name="DOE Joint Genome Institute"/>
            <person name="Mock T."/>
            <person name="Otillar R.P."/>
            <person name="Strauss J."/>
            <person name="Dupont C."/>
            <person name="Frickenhaus S."/>
            <person name="Maumus F."/>
            <person name="Mcmullan M."/>
            <person name="Sanges R."/>
            <person name="Schmutz J."/>
            <person name="Toseland A."/>
            <person name="Valas R."/>
            <person name="Veluchamy A."/>
            <person name="Ward B.J."/>
            <person name="Allen A."/>
            <person name="Barry K."/>
            <person name="Falciatore A."/>
            <person name="Ferrante M."/>
            <person name="Fortunato A.E."/>
            <person name="Gloeckner G."/>
            <person name="Gruber A."/>
            <person name="Hipkin R."/>
            <person name="Janech M."/>
            <person name="Kroth P."/>
            <person name="Leese F."/>
            <person name="Lindquist E."/>
            <person name="Lyon B.R."/>
            <person name="Martin J."/>
            <person name="Mayer C."/>
            <person name="Parker M."/>
            <person name="Quesneville H."/>
            <person name="Raymond J."/>
            <person name="Uhlig C."/>
            <person name="Valentin K.U."/>
            <person name="Worden A.Z."/>
            <person name="Armbrust E.V."/>
            <person name="Bowler C."/>
            <person name="Green B."/>
            <person name="Moulton V."/>
            <person name="Van Oosterhout C."/>
            <person name="Grigoriev I."/>
        </authorList>
    </citation>
    <scope>NUCLEOTIDE SEQUENCE [LARGE SCALE GENOMIC DNA]</scope>
    <source>
        <strain evidence="2 3">CCMP1102</strain>
    </source>
</reference>
<protein>
    <submittedName>
        <fullName evidence="2">Uncharacterized protein</fullName>
    </submittedName>
</protein>
<dbReference type="AlphaFoldDB" id="A0A1E7F778"/>
<organism evidence="2 3">
    <name type="scientific">Fragilariopsis cylindrus CCMP1102</name>
    <dbReference type="NCBI Taxonomy" id="635003"/>
    <lineage>
        <taxon>Eukaryota</taxon>
        <taxon>Sar</taxon>
        <taxon>Stramenopiles</taxon>
        <taxon>Ochrophyta</taxon>
        <taxon>Bacillariophyta</taxon>
        <taxon>Bacillariophyceae</taxon>
        <taxon>Bacillariophycidae</taxon>
        <taxon>Bacillariales</taxon>
        <taxon>Bacillariaceae</taxon>
        <taxon>Fragilariopsis</taxon>
    </lineage>
</organism>